<dbReference type="Gene3D" id="3.30.1360.120">
    <property type="entry name" value="Probable tRNA modification gtpase trme, domain 1"/>
    <property type="match status" value="1"/>
</dbReference>
<protein>
    <recommendedName>
        <fullName evidence="4">Aminomethyltransferase folate-binding domain-containing protein</fullName>
    </recommendedName>
</protein>
<sequence length="342" mass="36814">MTSPLLKRPGAVAAEPPDADIAAHYGEPAQEQRALDRSCGWVDRSNRGVVRVSGPDRLGWLHSLTSQFLDGIAPGTATEALVMDSKGHIKHHLSLVDDGTAVWAHVEPGTAEELARFLDSMRFMLRVEVEDLGSTRGVVTLAGPDREARLADVAGLVEDVPVRRATDEIDLFVPVERLVEVTDALTEAGARPAGLWACEARRIAAHRPRLGFDSDHRAIPHEMGWVGSAVHLEKGCYPGQETVARVHNLGRPPRRLVMLHLDGTAERLPERGAALELDGRAVGVVGSSARHHELGPIALGLVKRTVPVDADLTVDGIAAAQEVIVSPDTGANAKIELRRRPN</sequence>
<dbReference type="NCBIfam" id="TIGR03317">
    <property type="entry name" value="ygfZ_signature"/>
    <property type="match status" value="1"/>
</dbReference>
<reference evidence="2 3" key="1">
    <citation type="submission" date="2017-02" db="EMBL/GenBank/DDBJ databases">
        <authorList>
            <person name="Peterson S.W."/>
        </authorList>
    </citation>
    <scope>NUCLEOTIDE SEQUENCE [LARGE SCALE GENOMIC DNA]</scope>
    <source>
        <strain evidence="2 3">DSM 45154</strain>
    </source>
</reference>
<dbReference type="EMBL" id="FUWS01000003">
    <property type="protein sequence ID" value="SJZ72834.1"/>
    <property type="molecule type" value="Genomic_DNA"/>
</dbReference>
<dbReference type="STRING" id="1122192.SAMN02745673_01223"/>
<dbReference type="PANTHER" id="PTHR22602">
    <property type="entry name" value="TRANSFERASE CAF17, MITOCHONDRIAL-RELATED"/>
    <property type="match status" value="1"/>
</dbReference>
<organism evidence="2 3">
    <name type="scientific">Marinactinospora thermotolerans DSM 45154</name>
    <dbReference type="NCBI Taxonomy" id="1122192"/>
    <lineage>
        <taxon>Bacteria</taxon>
        <taxon>Bacillati</taxon>
        <taxon>Actinomycetota</taxon>
        <taxon>Actinomycetes</taxon>
        <taxon>Streptosporangiales</taxon>
        <taxon>Nocardiopsidaceae</taxon>
        <taxon>Marinactinospora</taxon>
    </lineage>
</organism>
<evidence type="ECO:0000313" key="3">
    <source>
        <dbReference type="Proteomes" id="UP000190637"/>
    </source>
</evidence>
<accession>A0A1T4N150</accession>
<dbReference type="PANTHER" id="PTHR22602:SF0">
    <property type="entry name" value="TRANSFERASE CAF17, MITOCHONDRIAL-RELATED"/>
    <property type="match status" value="1"/>
</dbReference>
<evidence type="ECO:0000313" key="2">
    <source>
        <dbReference type="EMBL" id="SJZ72834.1"/>
    </source>
</evidence>
<name>A0A1T4N150_9ACTN</name>
<dbReference type="OrthoDB" id="9796287at2"/>
<dbReference type="GO" id="GO:0016226">
    <property type="term" value="P:iron-sulfur cluster assembly"/>
    <property type="evidence" value="ECO:0007669"/>
    <property type="project" value="TreeGrafter"/>
</dbReference>
<keyword evidence="1" id="KW-0809">Transit peptide</keyword>
<dbReference type="InterPro" id="IPR029043">
    <property type="entry name" value="GcvT/YgfZ_C"/>
</dbReference>
<dbReference type="SUPFAM" id="SSF101790">
    <property type="entry name" value="Aminomethyltransferase beta-barrel domain"/>
    <property type="match status" value="1"/>
</dbReference>
<dbReference type="Proteomes" id="UP000190637">
    <property type="component" value="Unassembled WGS sequence"/>
</dbReference>
<dbReference type="InterPro" id="IPR017703">
    <property type="entry name" value="YgfZ/GCV_T_CS"/>
</dbReference>
<dbReference type="InterPro" id="IPR045179">
    <property type="entry name" value="YgfZ/GcvT"/>
</dbReference>
<dbReference type="RefSeq" id="WP_078760630.1">
    <property type="nucleotide sequence ID" value="NZ_FUWS01000003.1"/>
</dbReference>
<dbReference type="PIRSF" id="PIRSF006487">
    <property type="entry name" value="GcvT"/>
    <property type="match status" value="1"/>
</dbReference>
<evidence type="ECO:0000256" key="1">
    <source>
        <dbReference type="ARBA" id="ARBA00022946"/>
    </source>
</evidence>
<keyword evidence="3" id="KW-1185">Reference proteome</keyword>
<proteinExistence type="predicted"/>
<dbReference type="AlphaFoldDB" id="A0A1T4N150"/>
<gene>
    <name evidence="2" type="ORF">SAMN02745673_01223</name>
</gene>
<evidence type="ECO:0008006" key="4">
    <source>
        <dbReference type="Google" id="ProtNLM"/>
    </source>
</evidence>
<dbReference type="InterPro" id="IPR027266">
    <property type="entry name" value="TrmE/GcvT-like"/>
</dbReference>
<dbReference type="SUPFAM" id="SSF103025">
    <property type="entry name" value="Folate-binding domain"/>
    <property type="match status" value="1"/>
</dbReference>